<accession>A0A8H1LN77</accession>
<evidence type="ECO:0000256" key="1">
    <source>
        <dbReference type="SAM" id="Phobius"/>
    </source>
</evidence>
<keyword evidence="1" id="KW-1133">Transmembrane helix</keyword>
<sequence>MDALLGVAVLLGSGVTAGVLFAVALSVLPALFAMETATYVYAHKLLGRNWDPTMPVVVLTSTVLALALAVLADAAPARVLFALAAVLLLGVSAVSHLCNVPINRRVKAVEDPTALPADWQDPRPVWRRWHLLRTALAVLALCLNAAAVTVL</sequence>
<dbReference type="GeneID" id="75184333"/>
<proteinExistence type="predicted"/>
<feature type="transmembrane region" description="Helical" evidence="1">
    <location>
        <begin position="53"/>
        <end position="72"/>
    </location>
</feature>
<comment type="caution">
    <text evidence="2">The sequence shown here is derived from an EMBL/GenBank/DDBJ whole genome shotgun (WGS) entry which is preliminary data.</text>
</comment>
<keyword evidence="1" id="KW-0472">Membrane</keyword>
<dbReference type="InterPro" id="IPR013901">
    <property type="entry name" value="Anthrone_oxy"/>
</dbReference>
<organism evidence="2 3">
    <name type="scientific">Streptomyces albus</name>
    <dbReference type="NCBI Taxonomy" id="1888"/>
    <lineage>
        <taxon>Bacteria</taxon>
        <taxon>Bacillati</taxon>
        <taxon>Actinomycetota</taxon>
        <taxon>Actinomycetes</taxon>
        <taxon>Kitasatosporales</taxon>
        <taxon>Streptomycetaceae</taxon>
        <taxon>Streptomyces</taxon>
    </lineage>
</organism>
<evidence type="ECO:0000313" key="3">
    <source>
        <dbReference type="Proteomes" id="UP000298111"/>
    </source>
</evidence>
<protein>
    <submittedName>
        <fullName evidence="2">DUF1772 domain-containing protein</fullName>
    </submittedName>
</protein>
<name>A0A8H1LN77_9ACTN</name>
<dbReference type="Pfam" id="PF08592">
    <property type="entry name" value="Anthrone_oxy"/>
    <property type="match status" value="1"/>
</dbReference>
<gene>
    <name evidence="2" type="ORF">D8771_01910</name>
</gene>
<feature type="transmembrane region" description="Helical" evidence="1">
    <location>
        <begin position="78"/>
        <end position="98"/>
    </location>
</feature>
<feature type="transmembrane region" description="Helical" evidence="1">
    <location>
        <begin position="131"/>
        <end position="150"/>
    </location>
</feature>
<dbReference type="AlphaFoldDB" id="A0A8H1LN77"/>
<dbReference type="Proteomes" id="UP000298111">
    <property type="component" value="Unassembled WGS sequence"/>
</dbReference>
<dbReference type="EMBL" id="RCIY01000002">
    <property type="protein sequence ID" value="TGG89907.1"/>
    <property type="molecule type" value="Genomic_DNA"/>
</dbReference>
<keyword evidence="1" id="KW-0812">Transmembrane</keyword>
<reference evidence="2 3" key="1">
    <citation type="submission" date="2018-10" db="EMBL/GenBank/DDBJ databases">
        <title>Isolation of pseudouridimycin from Streptomyces albus DSM 40763.</title>
        <authorList>
            <person name="Rosenqvist P."/>
            <person name="Metsae-Ketelae M."/>
            <person name="Virta P."/>
        </authorList>
    </citation>
    <scope>NUCLEOTIDE SEQUENCE [LARGE SCALE GENOMIC DNA]</scope>
    <source>
        <strain evidence="2 3">DSM 40763</strain>
    </source>
</reference>
<dbReference type="RefSeq" id="WP_030406240.1">
    <property type="nucleotide sequence ID" value="NZ_BNEJ01000017.1"/>
</dbReference>
<evidence type="ECO:0000313" key="2">
    <source>
        <dbReference type="EMBL" id="TGG89907.1"/>
    </source>
</evidence>
<feature type="transmembrane region" description="Helical" evidence="1">
    <location>
        <begin position="6"/>
        <end position="32"/>
    </location>
</feature>